<dbReference type="Gene3D" id="1.25.10.10">
    <property type="entry name" value="Leucine-rich Repeat Variant"/>
    <property type="match status" value="1"/>
</dbReference>
<dbReference type="Proteomes" id="UP001209570">
    <property type="component" value="Unassembled WGS sequence"/>
</dbReference>
<evidence type="ECO:0000256" key="1">
    <source>
        <dbReference type="ARBA" id="ARBA00022737"/>
    </source>
</evidence>
<dbReference type="InterPro" id="IPR039852">
    <property type="entry name" value="CAND1/CAND2"/>
</dbReference>
<keyword evidence="5" id="KW-1185">Reference proteome</keyword>
<dbReference type="InterPro" id="IPR016024">
    <property type="entry name" value="ARM-type_fold"/>
</dbReference>
<evidence type="ECO:0000256" key="2">
    <source>
        <dbReference type="ARBA" id="ARBA00022786"/>
    </source>
</evidence>
<dbReference type="GO" id="GO:0010265">
    <property type="term" value="P:SCF complex assembly"/>
    <property type="evidence" value="ECO:0007669"/>
    <property type="project" value="InterPro"/>
</dbReference>
<accession>A0AAD5LYP8</accession>
<proteinExistence type="predicted"/>
<dbReference type="EMBL" id="JAKCXM010000233">
    <property type="protein sequence ID" value="KAJ0397931.1"/>
    <property type="molecule type" value="Genomic_DNA"/>
</dbReference>
<dbReference type="SUPFAM" id="SSF48371">
    <property type="entry name" value="ARM repeat"/>
    <property type="match status" value="1"/>
</dbReference>
<sequence>MTTDFDKDERYMATSDLCNELNNNVELGSYLEAKVCSAVLKQLDDKSNDVQSIAVKCLGILVTKVQETQVADICSKLSELILHGKPELRDIYAIGLKTILADVSQKTGAFVAKNLCVRLLAGLNKDAQTAVKAETLDILTDLLRRFGHDIATEHETIMNLLVVQLTDASPLVRKLLALVLTFMKYDPNYSYGDSDDEEDESMDNDEEEYSDVDEGDYSDDDDTSWKRNSEGPSSFIS</sequence>
<evidence type="ECO:0000256" key="3">
    <source>
        <dbReference type="SAM" id="MobiDB-lite"/>
    </source>
</evidence>
<feature type="compositionally biased region" description="Acidic residues" evidence="3">
    <location>
        <begin position="193"/>
        <end position="222"/>
    </location>
</feature>
<protein>
    <submittedName>
        <fullName evidence="4">Uncharacterized protein</fullName>
    </submittedName>
</protein>
<dbReference type="AlphaFoldDB" id="A0AAD5LYP8"/>
<keyword evidence="2" id="KW-0833">Ubl conjugation pathway</keyword>
<dbReference type="PANTHER" id="PTHR12696">
    <property type="entry name" value="TIP120"/>
    <property type="match status" value="1"/>
</dbReference>
<reference evidence="4" key="1">
    <citation type="submission" date="2021-12" db="EMBL/GenBank/DDBJ databases">
        <title>Prjna785345.</title>
        <authorList>
            <person name="Rujirawat T."/>
            <person name="Krajaejun T."/>
        </authorList>
    </citation>
    <scope>NUCLEOTIDE SEQUENCE</scope>
    <source>
        <strain evidence="4">Pi057C3</strain>
    </source>
</reference>
<feature type="region of interest" description="Disordered" evidence="3">
    <location>
        <begin position="191"/>
        <end position="237"/>
    </location>
</feature>
<evidence type="ECO:0000313" key="4">
    <source>
        <dbReference type="EMBL" id="KAJ0397931.1"/>
    </source>
</evidence>
<evidence type="ECO:0000313" key="5">
    <source>
        <dbReference type="Proteomes" id="UP001209570"/>
    </source>
</evidence>
<comment type="caution">
    <text evidence="4">The sequence shown here is derived from an EMBL/GenBank/DDBJ whole genome shotgun (WGS) entry which is preliminary data.</text>
</comment>
<organism evidence="4 5">
    <name type="scientific">Pythium insidiosum</name>
    <name type="common">Pythiosis disease agent</name>
    <dbReference type="NCBI Taxonomy" id="114742"/>
    <lineage>
        <taxon>Eukaryota</taxon>
        <taxon>Sar</taxon>
        <taxon>Stramenopiles</taxon>
        <taxon>Oomycota</taxon>
        <taxon>Peronosporomycetes</taxon>
        <taxon>Pythiales</taxon>
        <taxon>Pythiaceae</taxon>
        <taxon>Pythium</taxon>
    </lineage>
</organism>
<gene>
    <name evidence="4" type="ORF">P43SY_006053</name>
</gene>
<keyword evidence="1" id="KW-0677">Repeat</keyword>
<dbReference type="InterPro" id="IPR011989">
    <property type="entry name" value="ARM-like"/>
</dbReference>
<name>A0AAD5LYP8_PYTIN</name>